<accession>A0A0L0W6L2</accession>
<dbReference type="GO" id="GO:0004129">
    <property type="term" value="F:cytochrome-c oxidase activity"/>
    <property type="evidence" value="ECO:0007669"/>
    <property type="project" value="InterPro"/>
</dbReference>
<feature type="transmembrane region" description="Helical" evidence="9">
    <location>
        <begin position="176"/>
        <end position="194"/>
    </location>
</feature>
<feature type="transmembrane region" description="Helical" evidence="9">
    <location>
        <begin position="214"/>
        <end position="237"/>
    </location>
</feature>
<evidence type="ECO:0000256" key="9">
    <source>
        <dbReference type="SAM" id="Phobius"/>
    </source>
</evidence>
<proteinExistence type="inferred from homology"/>
<dbReference type="GO" id="GO:0006123">
    <property type="term" value="P:mitochondrial electron transport, cytochrome c to oxygen"/>
    <property type="evidence" value="ECO:0007669"/>
    <property type="project" value="TreeGrafter"/>
</dbReference>
<keyword evidence="8 11" id="KW-0496">Mitochondrion</keyword>
<dbReference type="GO" id="GO:0016020">
    <property type="term" value="C:membrane"/>
    <property type="evidence" value="ECO:0007669"/>
    <property type="project" value="UniProtKB-SubCell"/>
</dbReference>
<geneLocation type="mitochondrion" evidence="11"/>
<evidence type="ECO:0000256" key="6">
    <source>
        <dbReference type="ARBA" id="ARBA00022989"/>
    </source>
</evidence>
<dbReference type="InterPro" id="IPR013833">
    <property type="entry name" value="Cyt_c_oxidase_su3_a-hlx"/>
</dbReference>
<evidence type="ECO:0000256" key="7">
    <source>
        <dbReference type="ARBA" id="ARBA00023136"/>
    </source>
</evidence>
<evidence type="ECO:0000256" key="3">
    <source>
        <dbReference type="ARBA" id="ARBA00015944"/>
    </source>
</evidence>
<dbReference type="GO" id="GO:0005739">
    <property type="term" value="C:mitochondrion"/>
    <property type="evidence" value="ECO:0007669"/>
    <property type="project" value="TreeGrafter"/>
</dbReference>
<comment type="subcellular location">
    <subcellularLocation>
        <location evidence="1">Membrane</location>
        <topology evidence="1">Multi-pass membrane protein</topology>
    </subcellularLocation>
</comment>
<evidence type="ECO:0000256" key="8">
    <source>
        <dbReference type="RuleBase" id="RU003375"/>
    </source>
</evidence>
<evidence type="ECO:0000256" key="4">
    <source>
        <dbReference type="ARBA" id="ARBA00022692"/>
    </source>
</evidence>
<dbReference type="InterPro" id="IPR033945">
    <property type="entry name" value="Cyt_c_oxase_su3_dom"/>
</dbReference>
<feature type="domain" description="Heme-copper oxidase subunit III family profile" evidence="10">
    <location>
        <begin position="19"/>
        <end position="278"/>
    </location>
</feature>
<dbReference type="PANTHER" id="PTHR11403">
    <property type="entry name" value="CYTOCHROME C OXIDASE SUBUNIT III"/>
    <property type="match status" value="1"/>
</dbReference>
<evidence type="ECO:0000313" key="11">
    <source>
        <dbReference type="EMBL" id="KNF06910.1"/>
    </source>
</evidence>
<evidence type="ECO:0000256" key="2">
    <source>
        <dbReference type="ARBA" id="ARBA00010581"/>
    </source>
</evidence>
<keyword evidence="12" id="KW-1185">Reference proteome</keyword>
<name>A0A0L0W6L2_9BASI</name>
<feature type="transmembrane region" description="Helical" evidence="9">
    <location>
        <begin position="56"/>
        <end position="75"/>
    </location>
</feature>
<dbReference type="OrthoDB" id="3342220at2759"/>
<sequence length="278" mass="30816">MRLVTVRYVKIILVRSTFHKHGFHLVDISPWPIVCSFALLSLTISSVCYFNDVSGSGYGVALGLISVVGVISLWFRDVCAEGALGGYHTFDVQRSLNIGVVLFIVSEIFFFVSIFWAYFHSALSPTVELGSQWPAPGVEPLNAFEIPLLNTILLLTSASSLTYAHHALINGNRKSCLIGFIVTLALAVTFTGFQALEYIEAPFTISDGAFGSTFYFSTGFHGIHVIIGTLFLTVALARIISYQLTDHHHLGFEAAALYWHFVDVVWLFLFISVYWWGS</sequence>
<dbReference type="CDD" id="cd01665">
    <property type="entry name" value="Cyt_c_Oxidase_III"/>
    <property type="match status" value="1"/>
</dbReference>
<reference evidence="12" key="1">
    <citation type="submission" date="2014-03" db="EMBL/GenBank/DDBJ databases">
        <title>The Genome Sequence of Puccinia striiformis f. sp. tritici PST-78.</title>
        <authorList>
            <consortium name="The Broad Institute Genome Sequencing Platform"/>
            <person name="Cuomo C."/>
            <person name="Hulbert S."/>
            <person name="Chen X."/>
            <person name="Walker B."/>
            <person name="Young S.K."/>
            <person name="Zeng Q."/>
            <person name="Gargeya S."/>
            <person name="Fitzgerald M."/>
            <person name="Haas B."/>
            <person name="Abouelleil A."/>
            <person name="Alvarado L."/>
            <person name="Arachchi H.M."/>
            <person name="Berlin A.M."/>
            <person name="Chapman S.B."/>
            <person name="Goldberg J."/>
            <person name="Griggs A."/>
            <person name="Gujja S."/>
            <person name="Hansen M."/>
            <person name="Howarth C."/>
            <person name="Imamovic A."/>
            <person name="Larimer J."/>
            <person name="McCowan C."/>
            <person name="Montmayeur A."/>
            <person name="Murphy C."/>
            <person name="Neiman D."/>
            <person name="Pearson M."/>
            <person name="Priest M."/>
            <person name="Roberts A."/>
            <person name="Saif S."/>
            <person name="Shea T."/>
            <person name="Sisk P."/>
            <person name="Sykes S."/>
            <person name="Wortman J."/>
            <person name="Nusbaum C."/>
            <person name="Birren B."/>
        </authorList>
    </citation>
    <scope>NUCLEOTIDE SEQUENCE [LARGE SCALE GENOMIC DNA]</scope>
    <source>
        <strain evidence="12">race PST-78</strain>
    </source>
</reference>
<dbReference type="STRING" id="1165861.A0A0L0W6L2"/>
<evidence type="ECO:0000259" key="10">
    <source>
        <dbReference type="PROSITE" id="PS50253"/>
    </source>
</evidence>
<keyword evidence="6 9" id="KW-1133">Transmembrane helix</keyword>
<dbReference type="Proteomes" id="UP000054564">
    <property type="component" value="Unassembled WGS sequence"/>
</dbReference>
<dbReference type="Gene3D" id="1.10.287.70">
    <property type="match status" value="1"/>
</dbReference>
<dbReference type="PROSITE" id="PS50253">
    <property type="entry name" value="COX3"/>
    <property type="match status" value="1"/>
</dbReference>
<organism evidence="11 12">
    <name type="scientific">Puccinia striiformis f. sp. tritici PST-78</name>
    <dbReference type="NCBI Taxonomy" id="1165861"/>
    <lineage>
        <taxon>Eukaryota</taxon>
        <taxon>Fungi</taxon>
        <taxon>Dikarya</taxon>
        <taxon>Basidiomycota</taxon>
        <taxon>Pucciniomycotina</taxon>
        <taxon>Pucciniomycetes</taxon>
        <taxon>Pucciniales</taxon>
        <taxon>Pucciniaceae</taxon>
        <taxon>Puccinia</taxon>
    </lineage>
</organism>
<comment type="similarity">
    <text evidence="2 8">Belongs to the cytochrome c oxidase subunit 3 family.</text>
</comment>
<dbReference type="AlphaFoldDB" id="A0A0L0W6L2"/>
<feature type="transmembrane region" description="Helical" evidence="9">
    <location>
        <begin position="96"/>
        <end position="119"/>
    </location>
</feature>
<keyword evidence="7 9" id="KW-0472">Membrane</keyword>
<feature type="transmembrane region" description="Helical" evidence="9">
    <location>
        <begin position="21"/>
        <end position="44"/>
    </location>
</feature>
<keyword evidence="4 8" id="KW-0812">Transmembrane</keyword>
<dbReference type="InterPro" id="IPR024791">
    <property type="entry name" value="Cyt_c/ubiquinol_Oxase_su3"/>
</dbReference>
<comment type="function">
    <text evidence="8">Component of the cytochrome c oxidase, the last enzyme in the mitochondrial electron transport chain which drives oxidative phosphorylation. The respiratory chain contains 3 multisubunit complexes succinate dehydrogenase (complex II, CII), ubiquinol-cytochrome c oxidoreductase (cytochrome b-c1 complex, complex III, CIII) and cytochrome c oxidase (complex IV, CIV), that cooperate to transfer electrons derived from NADH and succinate to molecular oxygen, creating an electrochemical gradient over the inner membrane that drives transmembrane transport and the ATP synthase. Cytochrome c oxidase is the component of the respiratory chain that catalyzes the reduction of oxygen to water. Electrons originating from reduced cytochrome c in the intermembrane space (IMS) are transferred via the dinuclear copper A center (CU(A)) of subunit 2 and heme A of subunit 1 to the active site in subunit 1, a binuclear center (BNC) formed by heme A3 and copper B (CU(B)). The BNC reduces molecular oxygen to 2 water molecules using 4 electrons from cytochrome c in the IMS and 4 protons from the mitochondrial matrix.</text>
</comment>
<dbReference type="Pfam" id="PF00510">
    <property type="entry name" value="COX3"/>
    <property type="match status" value="1"/>
</dbReference>
<dbReference type="FunFam" id="1.20.120.80:FF:000002">
    <property type="entry name" value="Cytochrome c oxidase subunit 3"/>
    <property type="match status" value="1"/>
</dbReference>
<dbReference type="PANTHER" id="PTHR11403:SF7">
    <property type="entry name" value="CYTOCHROME C OXIDASE SUBUNIT 3"/>
    <property type="match status" value="1"/>
</dbReference>
<evidence type="ECO:0000256" key="1">
    <source>
        <dbReference type="ARBA" id="ARBA00004141"/>
    </source>
</evidence>
<dbReference type="EMBL" id="AJIL01000001">
    <property type="protein sequence ID" value="KNF06910.1"/>
    <property type="molecule type" value="Genomic_DNA"/>
</dbReference>
<keyword evidence="5" id="KW-1278">Translocase</keyword>
<protein>
    <recommendedName>
        <fullName evidence="3 8">Cytochrome c oxidase subunit 3</fullName>
    </recommendedName>
</protein>
<dbReference type="InterPro" id="IPR035973">
    <property type="entry name" value="Cyt_c_oxidase_su3-like_sf"/>
</dbReference>
<gene>
    <name evidence="11" type="ORF">PSTG_40002</name>
</gene>
<dbReference type="Gene3D" id="1.20.120.80">
    <property type="entry name" value="Cytochrome c oxidase, subunit III, four-helix bundle"/>
    <property type="match status" value="1"/>
</dbReference>
<feature type="transmembrane region" description="Helical" evidence="9">
    <location>
        <begin position="257"/>
        <end position="277"/>
    </location>
</feature>
<dbReference type="SUPFAM" id="SSF81452">
    <property type="entry name" value="Cytochrome c oxidase subunit III-like"/>
    <property type="match status" value="1"/>
</dbReference>
<evidence type="ECO:0000256" key="5">
    <source>
        <dbReference type="ARBA" id="ARBA00022967"/>
    </source>
</evidence>
<evidence type="ECO:0000313" key="12">
    <source>
        <dbReference type="Proteomes" id="UP000054564"/>
    </source>
</evidence>
<feature type="transmembrane region" description="Helical" evidence="9">
    <location>
        <begin position="146"/>
        <end position="164"/>
    </location>
</feature>
<dbReference type="InterPro" id="IPR000298">
    <property type="entry name" value="Cyt_c_oxidase-like_su3"/>
</dbReference>
<comment type="caution">
    <text evidence="11">The sequence shown here is derived from an EMBL/GenBank/DDBJ whole genome shotgun (WGS) entry which is preliminary data.</text>
</comment>